<dbReference type="Gene3D" id="3.40.190.150">
    <property type="entry name" value="Bordetella uptake gene, domain 1"/>
    <property type="match status" value="1"/>
</dbReference>
<dbReference type="EMBL" id="DWZA01000084">
    <property type="protein sequence ID" value="HJA71780.1"/>
    <property type="molecule type" value="Genomic_DNA"/>
</dbReference>
<dbReference type="PANTHER" id="PTHR42928">
    <property type="entry name" value="TRICARBOXYLATE-BINDING PROTEIN"/>
    <property type="match status" value="1"/>
</dbReference>
<dbReference type="CDD" id="cd07012">
    <property type="entry name" value="PBP2_Bug_TTT"/>
    <property type="match status" value="1"/>
</dbReference>
<dbReference type="Proteomes" id="UP000823900">
    <property type="component" value="Unassembled WGS sequence"/>
</dbReference>
<organism evidence="2 3">
    <name type="scientific">Candidatus Lachnoclostridium stercoravium</name>
    <dbReference type="NCBI Taxonomy" id="2838633"/>
    <lineage>
        <taxon>Bacteria</taxon>
        <taxon>Bacillati</taxon>
        <taxon>Bacillota</taxon>
        <taxon>Clostridia</taxon>
        <taxon>Lachnospirales</taxon>
        <taxon>Lachnospiraceae</taxon>
    </lineage>
</organism>
<protein>
    <submittedName>
        <fullName evidence="2">Tripartite tricarboxylate transporter substrate binding protein</fullName>
    </submittedName>
</protein>
<evidence type="ECO:0000313" key="2">
    <source>
        <dbReference type="EMBL" id="HJA71780.1"/>
    </source>
</evidence>
<reference evidence="2" key="2">
    <citation type="submission" date="2021-04" db="EMBL/GenBank/DDBJ databases">
        <authorList>
            <person name="Gilroy R."/>
        </authorList>
    </citation>
    <scope>NUCLEOTIDE SEQUENCE</scope>
    <source>
        <strain evidence="2">CHK178-16964</strain>
    </source>
</reference>
<feature type="non-terminal residue" evidence="2">
    <location>
        <position position="1"/>
    </location>
</feature>
<dbReference type="InterPro" id="IPR005064">
    <property type="entry name" value="BUG"/>
</dbReference>
<dbReference type="Gene3D" id="3.40.190.10">
    <property type="entry name" value="Periplasmic binding protein-like II"/>
    <property type="match status" value="1"/>
</dbReference>
<name>A0A9D2HJ65_9FIRM</name>
<dbReference type="AlphaFoldDB" id="A0A9D2HJ65"/>
<sequence length="274" mass="29883">YARTYAKYLEKELGQTITIINMEGAGGTVGAQSVIDADNDGYRILFYHTGNLYTNKMLGTTDIDQNSFDVSCVGVIDDTNVLVARKNLGVTDGKDFLEKAKAEPGKYSCATTISGFSYFTLCKLEEAGGFEVNPVDSGGASAMIPALLGDQVDLAVNSYGVFKQYVDNGDLVPLVLMDDERNPQFPDVPTATELGIEGASSERAYFFAFPKGTDPAIVKKLSDAVGKVQENPEYVKDIADAYCVEPSYIPYESVGEYMDEMWNEMEPFTEALTQ</sequence>
<evidence type="ECO:0000256" key="1">
    <source>
        <dbReference type="ARBA" id="ARBA00006987"/>
    </source>
</evidence>
<accession>A0A9D2HJ65</accession>
<dbReference type="SUPFAM" id="SSF53850">
    <property type="entry name" value="Periplasmic binding protein-like II"/>
    <property type="match status" value="1"/>
</dbReference>
<dbReference type="PANTHER" id="PTHR42928:SF5">
    <property type="entry name" value="BLR1237 PROTEIN"/>
    <property type="match status" value="1"/>
</dbReference>
<reference evidence="2" key="1">
    <citation type="journal article" date="2021" name="PeerJ">
        <title>Extensive microbial diversity within the chicken gut microbiome revealed by metagenomics and culture.</title>
        <authorList>
            <person name="Gilroy R."/>
            <person name="Ravi A."/>
            <person name="Getino M."/>
            <person name="Pursley I."/>
            <person name="Horton D.L."/>
            <person name="Alikhan N.F."/>
            <person name="Baker D."/>
            <person name="Gharbi K."/>
            <person name="Hall N."/>
            <person name="Watson M."/>
            <person name="Adriaenssens E.M."/>
            <person name="Foster-Nyarko E."/>
            <person name="Jarju S."/>
            <person name="Secka A."/>
            <person name="Antonio M."/>
            <person name="Oren A."/>
            <person name="Chaudhuri R.R."/>
            <person name="La Ragione R."/>
            <person name="Hildebrand F."/>
            <person name="Pallen M.J."/>
        </authorList>
    </citation>
    <scope>NUCLEOTIDE SEQUENCE</scope>
    <source>
        <strain evidence="2">CHK178-16964</strain>
    </source>
</reference>
<dbReference type="InterPro" id="IPR042100">
    <property type="entry name" value="Bug_dom1"/>
</dbReference>
<gene>
    <name evidence="2" type="ORF">IAA07_09445</name>
</gene>
<evidence type="ECO:0000313" key="3">
    <source>
        <dbReference type="Proteomes" id="UP000823900"/>
    </source>
</evidence>
<comment type="similarity">
    <text evidence="1">Belongs to the UPF0065 (bug) family.</text>
</comment>
<proteinExistence type="inferred from homology"/>
<dbReference type="Pfam" id="PF03401">
    <property type="entry name" value="TctC"/>
    <property type="match status" value="1"/>
</dbReference>
<comment type="caution">
    <text evidence="2">The sequence shown here is derived from an EMBL/GenBank/DDBJ whole genome shotgun (WGS) entry which is preliminary data.</text>
</comment>